<dbReference type="PROSITE" id="PS51178">
    <property type="entry name" value="PASTA"/>
    <property type="match status" value="1"/>
</dbReference>
<dbReference type="PROSITE" id="PS51257">
    <property type="entry name" value="PROKAR_LIPOPROTEIN"/>
    <property type="match status" value="1"/>
</dbReference>
<dbReference type="CDD" id="cd06577">
    <property type="entry name" value="PASTA_pknB"/>
    <property type="match status" value="1"/>
</dbReference>
<evidence type="ECO:0000313" key="4">
    <source>
        <dbReference type="EMBL" id="ALE92003.1"/>
    </source>
</evidence>
<feature type="domain" description="PASTA" evidence="3">
    <location>
        <begin position="40"/>
        <end position="113"/>
    </location>
</feature>
<protein>
    <recommendedName>
        <fullName evidence="3">PASTA domain-containing protein</fullName>
    </recommendedName>
</protein>
<gene>
    <name evidence="4" type="ORF">AOC05_06090</name>
</gene>
<accession>A0A0M4QPE9</accession>
<feature type="chain" id="PRO_5039075538" description="PASTA domain-containing protein" evidence="2">
    <location>
        <begin position="24"/>
        <end position="124"/>
    </location>
</feature>
<dbReference type="Gene3D" id="3.30.10.20">
    <property type="match status" value="1"/>
</dbReference>
<evidence type="ECO:0000313" key="5">
    <source>
        <dbReference type="Proteomes" id="UP000062833"/>
    </source>
</evidence>
<organism evidence="4 5">
    <name type="scientific">Arthrobacter alpinus</name>
    <dbReference type="NCBI Taxonomy" id="656366"/>
    <lineage>
        <taxon>Bacteria</taxon>
        <taxon>Bacillati</taxon>
        <taxon>Actinomycetota</taxon>
        <taxon>Actinomycetes</taxon>
        <taxon>Micrococcales</taxon>
        <taxon>Micrococcaceae</taxon>
        <taxon>Arthrobacter</taxon>
    </lineage>
</organism>
<dbReference type="Proteomes" id="UP000062833">
    <property type="component" value="Chromosome"/>
</dbReference>
<dbReference type="EMBL" id="CP012677">
    <property type="protein sequence ID" value="ALE92003.1"/>
    <property type="molecule type" value="Genomic_DNA"/>
</dbReference>
<dbReference type="Pfam" id="PF03793">
    <property type="entry name" value="PASTA"/>
    <property type="match status" value="1"/>
</dbReference>
<proteinExistence type="predicted"/>
<name>A0A0M4QPE9_9MICC</name>
<dbReference type="AlphaFoldDB" id="A0A0M4QPE9"/>
<feature type="signal peptide" evidence="2">
    <location>
        <begin position="1"/>
        <end position="23"/>
    </location>
</feature>
<dbReference type="InterPro" id="IPR005543">
    <property type="entry name" value="PASTA_dom"/>
</dbReference>
<sequence length="124" mass="12773">MKKFIQLSAAVVLVAALASCGTAAPATTSGGSPSASATAAQAERAVPDVTGMTYKEAYEALVKDDFFAQVVDETGATWTTGNPWDDVKVASTDPQAGTMTDVSHVKVTLQLTQAEYGSQTKAAK</sequence>
<evidence type="ECO:0000256" key="2">
    <source>
        <dbReference type="SAM" id="SignalP"/>
    </source>
</evidence>
<feature type="region of interest" description="Disordered" evidence="1">
    <location>
        <begin position="23"/>
        <end position="43"/>
    </location>
</feature>
<dbReference type="KEGG" id="aaq:AOC05_06090"/>
<dbReference type="PATRIC" id="fig|656366.3.peg.1302"/>
<keyword evidence="2" id="KW-0732">Signal</keyword>
<reference evidence="5" key="1">
    <citation type="submission" date="2015-09" db="EMBL/GenBank/DDBJ databases">
        <title>Complete genome of Arthrobacter alpinus strain R3.8.</title>
        <authorList>
            <person name="See-Too W.S."/>
            <person name="Chan K.G."/>
        </authorList>
    </citation>
    <scope>NUCLEOTIDE SEQUENCE [LARGE SCALE GENOMIC DNA]</scope>
    <source>
        <strain evidence="5">R3.8</strain>
    </source>
</reference>
<keyword evidence="5" id="KW-1185">Reference proteome</keyword>
<evidence type="ECO:0000256" key="1">
    <source>
        <dbReference type="SAM" id="MobiDB-lite"/>
    </source>
</evidence>
<feature type="compositionally biased region" description="Low complexity" evidence="1">
    <location>
        <begin position="23"/>
        <end position="40"/>
    </location>
</feature>
<dbReference type="RefSeq" id="WP_062006469.1">
    <property type="nucleotide sequence ID" value="NZ_CP012677.1"/>
</dbReference>
<evidence type="ECO:0000259" key="3">
    <source>
        <dbReference type="PROSITE" id="PS51178"/>
    </source>
</evidence>